<dbReference type="RefSeq" id="WP_168776301.1">
    <property type="nucleotide sequence ID" value="NZ_JAABNR010000024.1"/>
</dbReference>
<name>A0AAE4YCH6_9RHOB</name>
<reference evidence="1" key="1">
    <citation type="submission" date="2020-01" db="EMBL/GenBank/DDBJ databases">
        <authorList>
            <person name="Chen W.-M."/>
        </authorList>
    </citation>
    <scope>NUCLEOTIDE SEQUENCE</scope>
    <source>
        <strain evidence="1">CYK-10</strain>
    </source>
</reference>
<protein>
    <submittedName>
        <fullName evidence="1">Uncharacterized protein</fullName>
    </submittedName>
</protein>
<keyword evidence="2" id="KW-1185">Reference proteome</keyword>
<evidence type="ECO:0000313" key="1">
    <source>
        <dbReference type="EMBL" id="NBZ89499.1"/>
    </source>
</evidence>
<evidence type="ECO:0000313" key="2">
    <source>
        <dbReference type="Proteomes" id="UP001193501"/>
    </source>
</evidence>
<proteinExistence type="predicted"/>
<comment type="caution">
    <text evidence="1">The sequence shown here is derived from an EMBL/GenBank/DDBJ whole genome shotgun (WGS) entry which is preliminary data.</text>
</comment>
<dbReference type="EMBL" id="JAABNR010000024">
    <property type="protein sequence ID" value="NBZ89499.1"/>
    <property type="molecule type" value="Genomic_DNA"/>
</dbReference>
<organism evidence="1 2">
    <name type="scientific">Stagnihabitans tardus</name>
    <dbReference type="NCBI Taxonomy" id="2699202"/>
    <lineage>
        <taxon>Bacteria</taxon>
        <taxon>Pseudomonadati</taxon>
        <taxon>Pseudomonadota</taxon>
        <taxon>Alphaproteobacteria</taxon>
        <taxon>Rhodobacterales</taxon>
        <taxon>Paracoccaceae</taxon>
        <taxon>Stagnihabitans</taxon>
    </lineage>
</organism>
<dbReference type="AlphaFoldDB" id="A0AAE4YCH6"/>
<dbReference type="Proteomes" id="UP001193501">
    <property type="component" value="Unassembled WGS sequence"/>
</dbReference>
<gene>
    <name evidence="1" type="ORF">GV832_18070</name>
</gene>
<sequence>MIRLRALVSGLALTLALVAALALVALGGAHRFSKADDLAQAAALTYGAAALCGEVEKGSGAECPACHLAGAVILSEPSALTLDQEVRFVATITLPMEQQGVRTPFDPSHGLRGPPVA</sequence>
<accession>A0AAE4YCH6</accession>